<keyword evidence="3" id="KW-0547">Nucleotide-binding</keyword>
<name>A0AA40FF24_9HYME</name>
<keyword evidence="2" id="KW-0378">Hydrolase</keyword>
<evidence type="ECO:0000256" key="3">
    <source>
        <dbReference type="ARBA" id="ARBA00022806"/>
    </source>
</evidence>
<gene>
    <name evidence="5" type="ORF">K0M31_015843</name>
</gene>
<proteinExistence type="predicted"/>
<accession>A0AA40FF24</accession>
<organism evidence="5 6">
    <name type="scientific">Melipona bicolor</name>
    <dbReference type="NCBI Taxonomy" id="60889"/>
    <lineage>
        <taxon>Eukaryota</taxon>
        <taxon>Metazoa</taxon>
        <taxon>Ecdysozoa</taxon>
        <taxon>Arthropoda</taxon>
        <taxon>Hexapoda</taxon>
        <taxon>Insecta</taxon>
        <taxon>Pterygota</taxon>
        <taxon>Neoptera</taxon>
        <taxon>Endopterygota</taxon>
        <taxon>Hymenoptera</taxon>
        <taxon>Apocrita</taxon>
        <taxon>Aculeata</taxon>
        <taxon>Apoidea</taxon>
        <taxon>Anthophila</taxon>
        <taxon>Apidae</taxon>
        <taxon>Melipona</taxon>
    </lineage>
</organism>
<dbReference type="GO" id="GO:0003724">
    <property type="term" value="F:RNA helicase activity"/>
    <property type="evidence" value="ECO:0007669"/>
    <property type="project" value="UniProtKB-EC"/>
</dbReference>
<keyword evidence="3" id="KW-0347">Helicase</keyword>
<dbReference type="PANTHER" id="PTHR18934:SF118">
    <property type="entry name" value="ATP-DEPENDENT RNA HELICASE DHX33"/>
    <property type="match status" value="1"/>
</dbReference>
<dbReference type="SUPFAM" id="SSF52540">
    <property type="entry name" value="P-loop containing nucleoside triphosphate hydrolases"/>
    <property type="match status" value="1"/>
</dbReference>
<dbReference type="EMBL" id="JAHYIQ010000049">
    <property type="protein sequence ID" value="KAK1117676.1"/>
    <property type="molecule type" value="Genomic_DNA"/>
</dbReference>
<evidence type="ECO:0000256" key="1">
    <source>
        <dbReference type="ARBA" id="ARBA00012552"/>
    </source>
</evidence>
<keyword evidence="3" id="KW-0067">ATP-binding</keyword>
<evidence type="ECO:0000313" key="5">
    <source>
        <dbReference type="EMBL" id="KAK1117676.1"/>
    </source>
</evidence>
<dbReference type="GO" id="GO:0005730">
    <property type="term" value="C:nucleolus"/>
    <property type="evidence" value="ECO:0007669"/>
    <property type="project" value="TreeGrafter"/>
</dbReference>
<sequence length="173" mass="19181">MDADKFSKYFQAPALYLEGSSASGEDLSRRQVAGGLCVLRPCYKHSRFIATALLSNEDILVFLTGQEEIEAAVVSARQVAKQLDGQGYPPLKVFPLYSALPTHQQLEAFKPSAPGMRKLILSTNVAETSVTIGGTYGFMKFYYFRSLPLLLRPILLIVSWKRMFNAFETASTS</sequence>
<comment type="catalytic activity">
    <reaction evidence="4">
        <text>ATP + H2O = ADP + phosphate + H(+)</text>
        <dbReference type="Rhea" id="RHEA:13065"/>
        <dbReference type="ChEBI" id="CHEBI:15377"/>
        <dbReference type="ChEBI" id="CHEBI:15378"/>
        <dbReference type="ChEBI" id="CHEBI:30616"/>
        <dbReference type="ChEBI" id="CHEBI:43474"/>
        <dbReference type="ChEBI" id="CHEBI:456216"/>
        <dbReference type="EC" id="3.6.4.13"/>
    </reaction>
</comment>
<dbReference type="GO" id="GO:0016787">
    <property type="term" value="F:hydrolase activity"/>
    <property type="evidence" value="ECO:0007669"/>
    <property type="project" value="UniProtKB-KW"/>
</dbReference>
<dbReference type="Gene3D" id="3.40.50.300">
    <property type="entry name" value="P-loop containing nucleotide triphosphate hydrolases"/>
    <property type="match status" value="1"/>
</dbReference>
<evidence type="ECO:0000313" key="6">
    <source>
        <dbReference type="Proteomes" id="UP001177670"/>
    </source>
</evidence>
<dbReference type="Proteomes" id="UP001177670">
    <property type="component" value="Unassembled WGS sequence"/>
</dbReference>
<dbReference type="InterPro" id="IPR027417">
    <property type="entry name" value="P-loop_NTPase"/>
</dbReference>
<dbReference type="EC" id="3.6.4.13" evidence="1"/>
<evidence type="ECO:0000256" key="2">
    <source>
        <dbReference type="ARBA" id="ARBA00022801"/>
    </source>
</evidence>
<keyword evidence="6" id="KW-1185">Reference proteome</keyword>
<dbReference type="PANTHER" id="PTHR18934">
    <property type="entry name" value="ATP-DEPENDENT RNA HELICASE"/>
    <property type="match status" value="1"/>
</dbReference>
<dbReference type="GO" id="GO:0003725">
    <property type="term" value="F:double-stranded RNA binding"/>
    <property type="evidence" value="ECO:0007669"/>
    <property type="project" value="TreeGrafter"/>
</dbReference>
<protein>
    <recommendedName>
        <fullName evidence="1">RNA helicase</fullName>
        <ecNumber evidence="1">3.6.4.13</ecNumber>
    </recommendedName>
</protein>
<dbReference type="AlphaFoldDB" id="A0AA40FF24"/>
<reference evidence="5" key="1">
    <citation type="submission" date="2021-10" db="EMBL/GenBank/DDBJ databases">
        <title>Melipona bicolor Genome sequencing and assembly.</title>
        <authorList>
            <person name="Araujo N.S."/>
            <person name="Arias M.C."/>
        </authorList>
    </citation>
    <scope>NUCLEOTIDE SEQUENCE</scope>
    <source>
        <strain evidence="5">USP_2M_L1-L4_2017</strain>
        <tissue evidence="5">Whole body</tissue>
    </source>
</reference>
<comment type="caution">
    <text evidence="5">The sequence shown here is derived from an EMBL/GenBank/DDBJ whole genome shotgun (WGS) entry which is preliminary data.</text>
</comment>
<evidence type="ECO:0000256" key="4">
    <source>
        <dbReference type="ARBA" id="ARBA00047984"/>
    </source>
</evidence>
<dbReference type="GO" id="GO:0045943">
    <property type="term" value="P:positive regulation of transcription by RNA polymerase I"/>
    <property type="evidence" value="ECO:0007669"/>
    <property type="project" value="TreeGrafter"/>
</dbReference>